<feature type="repeat" description="PPR" evidence="8">
    <location>
        <begin position="63"/>
        <end position="97"/>
    </location>
</feature>
<dbReference type="GO" id="GO:0016020">
    <property type="term" value="C:membrane"/>
    <property type="evidence" value="ECO:0007669"/>
    <property type="project" value="UniProtKB-SubCell"/>
</dbReference>
<comment type="caution">
    <text evidence="9">The sequence shown here is derived from an EMBL/GenBank/DDBJ whole genome shotgun (WGS) entry which is preliminary data.</text>
</comment>
<dbReference type="AlphaFoldDB" id="A0AAW1YPL8"/>
<name>A0AAW1YPL8_RUBAR</name>
<gene>
    <name evidence="9" type="ORF">M0R45_006120</name>
</gene>
<keyword evidence="5" id="KW-0677">Repeat</keyword>
<organism evidence="9 10">
    <name type="scientific">Rubus argutus</name>
    <name type="common">Southern blackberry</name>
    <dbReference type="NCBI Taxonomy" id="59490"/>
    <lineage>
        <taxon>Eukaryota</taxon>
        <taxon>Viridiplantae</taxon>
        <taxon>Streptophyta</taxon>
        <taxon>Embryophyta</taxon>
        <taxon>Tracheophyta</taxon>
        <taxon>Spermatophyta</taxon>
        <taxon>Magnoliopsida</taxon>
        <taxon>eudicotyledons</taxon>
        <taxon>Gunneridae</taxon>
        <taxon>Pentapetalae</taxon>
        <taxon>rosids</taxon>
        <taxon>fabids</taxon>
        <taxon>Rosales</taxon>
        <taxon>Rosaceae</taxon>
        <taxon>Rosoideae</taxon>
        <taxon>Rosoideae incertae sedis</taxon>
        <taxon>Rubus</taxon>
    </lineage>
</organism>
<dbReference type="Gene3D" id="1.25.40.10">
    <property type="entry name" value="Tetratricopeptide repeat domain"/>
    <property type="match status" value="1"/>
</dbReference>
<proteinExistence type="inferred from homology"/>
<keyword evidence="10" id="KW-1185">Reference proteome</keyword>
<comment type="subcellular location">
    <subcellularLocation>
        <location evidence="1">Membrane</location>
        <topology evidence="1">Multi-pass membrane protein</topology>
    </subcellularLocation>
</comment>
<sequence length="253" mass="28456">MQQRCRAGKVEEARQIIDEMNRRGIKPDHISYNTLICGYSKRGDMNDAFKVRDEMLSIGFNPTLLTYNALIKGLCKNQEGDLAEGLLKEMVTRGIRPDDSTYYYLIEGIGMLRNLSERVLRSSTFTSANWSKKSLVQYTFCAQGLLAASVYCQEIFLLHFHSTDRVGPEGHYHWLLQLIVFASIMSALAETCFQTSLPAALALSISVAFQAYACLKFAGKCIPRDLLVEYEQRHSSRGADVPIAINDFKEAST</sequence>
<evidence type="ECO:0000256" key="8">
    <source>
        <dbReference type="PROSITE-ProRule" id="PRU00708"/>
    </source>
</evidence>
<dbReference type="Pfam" id="PF04819">
    <property type="entry name" value="DUF716"/>
    <property type="match status" value="1"/>
</dbReference>
<evidence type="ECO:0000256" key="5">
    <source>
        <dbReference type="ARBA" id="ARBA00022737"/>
    </source>
</evidence>
<keyword evidence="6" id="KW-1133">Transmembrane helix</keyword>
<evidence type="ECO:0000256" key="4">
    <source>
        <dbReference type="ARBA" id="ARBA00022692"/>
    </source>
</evidence>
<evidence type="ECO:0000256" key="2">
    <source>
        <dbReference type="ARBA" id="ARBA00006948"/>
    </source>
</evidence>
<evidence type="ECO:0000256" key="6">
    <source>
        <dbReference type="ARBA" id="ARBA00022989"/>
    </source>
</evidence>
<keyword evidence="7" id="KW-0472">Membrane</keyword>
<dbReference type="PROSITE" id="PS51375">
    <property type="entry name" value="PPR"/>
    <property type="match status" value="3"/>
</dbReference>
<dbReference type="Pfam" id="PF13041">
    <property type="entry name" value="PPR_2"/>
    <property type="match status" value="1"/>
</dbReference>
<evidence type="ECO:0008006" key="11">
    <source>
        <dbReference type="Google" id="ProtNLM"/>
    </source>
</evidence>
<feature type="repeat" description="PPR" evidence="8">
    <location>
        <begin position="1"/>
        <end position="27"/>
    </location>
</feature>
<protein>
    <recommendedName>
        <fullName evidence="11">Pentatricopeptide repeat-containing protein</fullName>
    </recommendedName>
</protein>
<comment type="similarity">
    <text evidence="2">Belongs to the TMEM45 family.</text>
</comment>
<dbReference type="InterPro" id="IPR002885">
    <property type="entry name" value="PPR_rpt"/>
</dbReference>
<keyword evidence="4" id="KW-0812">Transmembrane</keyword>
<evidence type="ECO:0000313" key="10">
    <source>
        <dbReference type="Proteomes" id="UP001457282"/>
    </source>
</evidence>
<evidence type="ECO:0000256" key="3">
    <source>
        <dbReference type="ARBA" id="ARBA00007626"/>
    </source>
</evidence>
<dbReference type="EMBL" id="JBEDUW010000001">
    <property type="protein sequence ID" value="KAK9950643.1"/>
    <property type="molecule type" value="Genomic_DNA"/>
</dbReference>
<feature type="repeat" description="PPR" evidence="8">
    <location>
        <begin position="28"/>
        <end position="62"/>
    </location>
</feature>
<dbReference type="NCBIfam" id="TIGR00756">
    <property type="entry name" value="PPR"/>
    <property type="match status" value="3"/>
</dbReference>
<comment type="similarity">
    <text evidence="3">Belongs to the PPR family. P subfamily.</text>
</comment>
<evidence type="ECO:0000256" key="1">
    <source>
        <dbReference type="ARBA" id="ARBA00004141"/>
    </source>
</evidence>
<dbReference type="InterPro" id="IPR006904">
    <property type="entry name" value="DUF716"/>
</dbReference>
<dbReference type="Proteomes" id="UP001457282">
    <property type="component" value="Unassembled WGS sequence"/>
</dbReference>
<dbReference type="Pfam" id="PF01535">
    <property type="entry name" value="PPR"/>
    <property type="match status" value="1"/>
</dbReference>
<evidence type="ECO:0000256" key="7">
    <source>
        <dbReference type="ARBA" id="ARBA00023136"/>
    </source>
</evidence>
<dbReference type="PANTHER" id="PTHR47941">
    <property type="entry name" value="PENTATRICOPEPTIDE REPEAT-CONTAINING PROTEIN 3, MITOCHONDRIAL"/>
    <property type="match status" value="1"/>
</dbReference>
<reference evidence="9 10" key="1">
    <citation type="journal article" date="2023" name="G3 (Bethesda)">
        <title>A chromosome-length genome assembly and annotation of blackberry (Rubus argutus, cv. 'Hillquist').</title>
        <authorList>
            <person name="Bruna T."/>
            <person name="Aryal R."/>
            <person name="Dudchenko O."/>
            <person name="Sargent D.J."/>
            <person name="Mead D."/>
            <person name="Buti M."/>
            <person name="Cavallini A."/>
            <person name="Hytonen T."/>
            <person name="Andres J."/>
            <person name="Pham M."/>
            <person name="Weisz D."/>
            <person name="Mascagni F."/>
            <person name="Usai G."/>
            <person name="Natali L."/>
            <person name="Bassil N."/>
            <person name="Fernandez G.E."/>
            <person name="Lomsadze A."/>
            <person name="Armour M."/>
            <person name="Olukolu B."/>
            <person name="Poorten T."/>
            <person name="Britton C."/>
            <person name="Davik J."/>
            <person name="Ashrafi H."/>
            <person name="Aiden E.L."/>
            <person name="Borodovsky M."/>
            <person name="Worthington M."/>
        </authorList>
    </citation>
    <scope>NUCLEOTIDE SEQUENCE [LARGE SCALE GENOMIC DNA]</scope>
    <source>
        <strain evidence="9">PI 553951</strain>
    </source>
</reference>
<dbReference type="InterPro" id="IPR011990">
    <property type="entry name" value="TPR-like_helical_dom_sf"/>
</dbReference>
<accession>A0AAW1YPL8</accession>
<evidence type="ECO:0000313" key="9">
    <source>
        <dbReference type="EMBL" id="KAK9950643.1"/>
    </source>
</evidence>